<keyword evidence="6 7" id="KW-0694">RNA-binding</keyword>
<evidence type="ECO:0000259" key="9">
    <source>
        <dbReference type="SMART" id="SM00650"/>
    </source>
</evidence>
<dbReference type="GO" id="GO:0003723">
    <property type="term" value="F:RNA binding"/>
    <property type="evidence" value="ECO:0007669"/>
    <property type="project" value="UniProtKB-UniRule"/>
</dbReference>
<feature type="binding site" evidence="7 8">
    <location>
        <position position="111"/>
    </location>
    <ligand>
        <name>S-adenosyl-L-methionine</name>
        <dbReference type="ChEBI" id="CHEBI:59789"/>
    </ligand>
</feature>
<keyword evidence="1 7" id="KW-0963">Cytoplasm</keyword>
<gene>
    <name evidence="7" type="primary">rsmA</name>
    <name evidence="7" type="synonym">ksgA</name>
    <name evidence="10" type="ORF">DealDRAFT_2570</name>
</gene>
<dbReference type="Gene3D" id="3.40.50.150">
    <property type="entry name" value="Vaccinia Virus protein VP39"/>
    <property type="match status" value="1"/>
</dbReference>
<dbReference type="FunFam" id="3.40.50.150:FF:000023">
    <property type="entry name" value="Ribosomal RNA small subunit methyltransferase A"/>
    <property type="match status" value="1"/>
</dbReference>
<comment type="catalytic activity">
    <reaction evidence="7">
        <text>adenosine(1518)/adenosine(1519) in 16S rRNA + 4 S-adenosyl-L-methionine = N(6)-dimethyladenosine(1518)/N(6)-dimethyladenosine(1519) in 16S rRNA + 4 S-adenosyl-L-homocysteine + 4 H(+)</text>
        <dbReference type="Rhea" id="RHEA:19609"/>
        <dbReference type="Rhea" id="RHEA-COMP:10232"/>
        <dbReference type="Rhea" id="RHEA-COMP:10233"/>
        <dbReference type="ChEBI" id="CHEBI:15378"/>
        <dbReference type="ChEBI" id="CHEBI:57856"/>
        <dbReference type="ChEBI" id="CHEBI:59789"/>
        <dbReference type="ChEBI" id="CHEBI:74411"/>
        <dbReference type="ChEBI" id="CHEBI:74493"/>
        <dbReference type="EC" id="2.1.1.182"/>
    </reaction>
</comment>
<dbReference type="eggNOG" id="COG0030">
    <property type="taxonomic scope" value="Bacteria"/>
</dbReference>
<dbReference type="AlphaFoldDB" id="C0GJB1"/>
<keyword evidence="5 7" id="KW-0949">S-adenosyl-L-methionine</keyword>
<evidence type="ECO:0000256" key="5">
    <source>
        <dbReference type="ARBA" id="ARBA00022691"/>
    </source>
</evidence>
<dbReference type="GO" id="GO:0005829">
    <property type="term" value="C:cytosol"/>
    <property type="evidence" value="ECO:0007669"/>
    <property type="project" value="TreeGrafter"/>
</dbReference>
<dbReference type="SMART" id="SM00650">
    <property type="entry name" value="rADc"/>
    <property type="match status" value="1"/>
</dbReference>
<dbReference type="PANTHER" id="PTHR11727:SF7">
    <property type="entry name" value="DIMETHYLADENOSINE TRANSFERASE-RELATED"/>
    <property type="match status" value="1"/>
</dbReference>
<sequence>MQGNLKGILPVSKLSSPGHVSRLLEQHGVKLKKKWGQNFLVDENILKKIISAADVQKSDRILEIGPGIGSLTQKLAENASRVLTVEIDTRLIPVLRETLAEYDNVEIIHGDAMDFDPAPVCEEGPVKLVANLPYNVATPLLYRWLKDSRNCFSRLVCMVQKEVAERIVAKPGSKAYGTLSVICNYAARCEIAFDVPRTVFFPRPDVSSAVVQLIPYHVPAEDVADDAFFFKVVEAVFAQRRKTLLNTLNAAFPLTKEQLTAVCSAVEIDLSRRGETLTLQEFAKLSRVLYNKVGGL</sequence>
<feature type="binding site" evidence="7 8">
    <location>
        <position position="131"/>
    </location>
    <ligand>
        <name>S-adenosyl-L-methionine</name>
        <dbReference type="ChEBI" id="CHEBI:59789"/>
    </ligand>
</feature>
<reference evidence="10 11" key="1">
    <citation type="submission" date="2009-02" db="EMBL/GenBank/DDBJ databases">
        <title>Sequencing of the draft genome and assembly of Dethiobacter alkaliphilus AHT 1.</title>
        <authorList>
            <consortium name="US DOE Joint Genome Institute (JGI-PGF)"/>
            <person name="Lucas S."/>
            <person name="Copeland A."/>
            <person name="Lapidus A."/>
            <person name="Glavina del Rio T."/>
            <person name="Dalin E."/>
            <person name="Tice H."/>
            <person name="Bruce D."/>
            <person name="Goodwin L."/>
            <person name="Pitluck S."/>
            <person name="Larimer F."/>
            <person name="Land M.L."/>
            <person name="Hauser L."/>
            <person name="Muyzer G."/>
        </authorList>
    </citation>
    <scope>NUCLEOTIDE SEQUENCE [LARGE SCALE GENOMIC DNA]</scope>
    <source>
        <strain evidence="10 11">AHT 1</strain>
    </source>
</reference>
<dbReference type="InterPro" id="IPR020598">
    <property type="entry name" value="rRNA_Ade_methylase_Trfase_N"/>
</dbReference>
<feature type="domain" description="Ribosomal RNA adenine methylase transferase N-terminal" evidence="9">
    <location>
        <begin position="45"/>
        <end position="217"/>
    </location>
</feature>
<proteinExistence type="inferred from homology"/>
<organism evidence="10 11">
    <name type="scientific">Dethiobacter alkaliphilus AHT 1</name>
    <dbReference type="NCBI Taxonomy" id="555088"/>
    <lineage>
        <taxon>Bacteria</taxon>
        <taxon>Bacillati</taxon>
        <taxon>Bacillota</taxon>
        <taxon>Dethiobacteria</taxon>
        <taxon>Dethiobacterales</taxon>
        <taxon>Dethiobacteraceae</taxon>
        <taxon>Dethiobacter</taxon>
    </lineage>
</organism>
<dbReference type="PROSITE" id="PS51689">
    <property type="entry name" value="SAM_RNA_A_N6_MT"/>
    <property type="match status" value="1"/>
</dbReference>
<evidence type="ECO:0000256" key="8">
    <source>
        <dbReference type="PROSITE-ProRule" id="PRU01026"/>
    </source>
</evidence>
<dbReference type="Proteomes" id="UP000006443">
    <property type="component" value="Unassembled WGS sequence"/>
</dbReference>
<accession>C0GJB1</accession>
<dbReference type="PANTHER" id="PTHR11727">
    <property type="entry name" value="DIMETHYLADENOSINE TRANSFERASE"/>
    <property type="match status" value="1"/>
</dbReference>
<evidence type="ECO:0000256" key="2">
    <source>
        <dbReference type="ARBA" id="ARBA00022552"/>
    </source>
</evidence>
<dbReference type="PROSITE" id="PS01131">
    <property type="entry name" value="RRNA_A_DIMETH"/>
    <property type="match status" value="1"/>
</dbReference>
<comment type="function">
    <text evidence="7">Specifically dimethylates two adjacent adenosines (A1518 and A1519) in the loop of a conserved hairpin near the 3'-end of 16S rRNA in the 30S particle. May play a critical role in biogenesis of 30S subunits.</text>
</comment>
<dbReference type="CDD" id="cd02440">
    <property type="entry name" value="AdoMet_MTases"/>
    <property type="match status" value="1"/>
</dbReference>
<evidence type="ECO:0000313" key="10">
    <source>
        <dbReference type="EMBL" id="EEG76596.1"/>
    </source>
</evidence>
<comment type="caution">
    <text evidence="10">The sequence shown here is derived from an EMBL/GenBank/DDBJ whole genome shotgun (WGS) entry which is preliminary data.</text>
</comment>
<dbReference type="GO" id="GO:0052908">
    <property type="term" value="F:16S rRNA (adenine(1518)-N(6)/adenine(1519)-N(6))-dimethyltransferase activity"/>
    <property type="evidence" value="ECO:0007669"/>
    <property type="project" value="UniProtKB-EC"/>
</dbReference>
<dbReference type="OrthoDB" id="9814755at2"/>
<protein>
    <recommendedName>
        <fullName evidence="7">Ribosomal RNA small subunit methyltransferase A</fullName>
        <ecNumber evidence="7">2.1.1.182</ecNumber>
    </recommendedName>
    <alternativeName>
        <fullName evidence="7">16S rRNA (adenine(1518)-N(6)/adenine(1519)-N(6))-dimethyltransferase</fullName>
    </alternativeName>
    <alternativeName>
        <fullName evidence="7">16S rRNA dimethyladenosine transferase</fullName>
    </alternativeName>
    <alternativeName>
        <fullName evidence="7">16S rRNA dimethylase</fullName>
    </alternativeName>
    <alternativeName>
        <fullName evidence="7">S-adenosylmethionine-6-N', N'-adenosyl(rRNA) dimethyltransferase</fullName>
    </alternativeName>
</protein>
<evidence type="ECO:0000256" key="4">
    <source>
        <dbReference type="ARBA" id="ARBA00022679"/>
    </source>
</evidence>
<name>C0GJB1_DETAL</name>
<evidence type="ECO:0000256" key="7">
    <source>
        <dbReference type="HAMAP-Rule" id="MF_00607"/>
    </source>
</evidence>
<dbReference type="EC" id="2.1.1.182" evidence="7"/>
<dbReference type="HAMAP" id="MF_00607">
    <property type="entry name" value="16SrRNA_methyltr_A"/>
    <property type="match status" value="1"/>
</dbReference>
<feature type="binding site" evidence="7 8">
    <location>
        <position position="38"/>
    </location>
    <ligand>
        <name>S-adenosyl-L-methionine</name>
        <dbReference type="ChEBI" id="CHEBI:59789"/>
    </ligand>
</feature>
<dbReference type="InterPro" id="IPR023165">
    <property type="entry name" value="rRNA_Ade_diMease-like_C"/>
</dbReference>
<keyword evidence="3 7" id="KW-0489">Methyltransferase</keyword>
<feature type="binding site" evidence="7 8">
    <location>
        <position position="65"/>
    </location>
    <ligand>
        <name>S-adenosyl-L-methionine</name>
        <dbReference type="ChEBI" id="CHEBI:59789"/>
    </ligand>
</feature>
<dbReference type="Gene3D" id="1.10.8.100">
    <property type="entry name" value="Ribosomal RNA adenine dimethylase-like, domain 2"/>
    <property type="match status" value="1"/>
</dbReference>
<dbReference type="SUPFAM" id="SSF53335">
    <property type="entry name" value="S-adenosyl-L-methionine-dependent methyltransferases"/>
    <property type="match status" value="1"/>
</dbReference>
<feature type="binding site" evidence="7 8">
    <location>
        <position position="86"/>
    </location>
    <ligand>
        <name>S-adenosyl-L-methionine</name>
        <dbReference type="ChEBI" id="CHEBI:59789"/>
    </ligand>
</feature>
<dbReference type="InterPro" id="IPR001737">
    <property type="entry name" value="KsgA/Erm"/>
</dbReference>
<keyword evidence="11" id="KW-1185">Reference proteome</keyword>
<dbReference type="STRING" id="555088.DealDRAFT_2570"/>
<dbReference type="Pfam" id="PF00398">
    <property type="entry name" value="RrnaAD"/>
    <property type="match status" value="1"/>
</dbReference>
<evidence type="ECO:0000313" key="11">
    <source>
        <dbReference type="Proteomes" id="UP000006443"/>
    </source>
</evidence>
<dbReference type="InterPro" id="IPR029063">
    <property type="entry name" value="SAM-dependent_MTases_sf"/>
</dbReference>
<dbReference type="InterPro" id="IPR011530">
    <property type="entry name" value="rRNA_adenine_dimethylase"/>
</dbReference>
<comment type="similarity">
    <text evidence="7">Belongs to the class I-like SAM-binding methyltransferase superfamily. rRNA adenine N(6)-methyltransferase family. RsmA subfamily.</text>
</comment>
<evidence type="ECO:0000256" key="1">
    <source>
        <dbReference type="ARBA" id="ARBA00022490"/>
    </source>
</evidence>
<comment type="subcellular location">
    <subcellularLocation>
        <location evidence="7">Cytoplasm</location>
    </subcellularLocation>
</comment>
<evidence type="ECO:0000256" key="6">
    <source>
        <dbReference type="ARBA" id="ARBA00022884"/>
    </source>
</evidence>
<dbReference type="NCBIfam" id="TIGR00755">
    <property type="entry name" value="ksgA"/>
    <property type="match status" value="1"/>
</dbReference>
<dbReference type="InterPro" id="IPR020596">
    <property type="entry name" value="rRNA_Ade_Mease_Trfase_CS"/>
</dbReference>
<feature type="binding site" evidence="7 8">
    <location>
        <position position="40"/>
    </location>
    <ligand>
        <name>S-adenosyl-L-methionine</name>
        <dbReference type="ChEBI" id="CHEBI:59789"/>
    </ligand>
</feature>
<keyword evidence="2 7" id="KW-0698">rRNA processing</keyword>
<evidence type="ECO:0000256" key="3">
    <source>
        <dbReference type="ARBA" id="ARBA00022603"/>
    </source>
</evidence>
<dbReference type="EMBL" id="ACJM01000015">
    <property type="protein sequence ID" value="EEG76596.1"/>
    <property type="molecule type" value="Genomic_DNA"/>
</dbReference>
<keyword evidence="4 7" id="KW-0808">Transferase</keyword>